<dbReference type="AlphaFoldDB" id="A0A0C9YNS4"/>
<feature type="non-terminal residue" evidence="2">
    <location>
        <position position="170"/>
    </location>
</feature>
<feature type="non-terminal residue" evidence="2">
    <location>
        <position position="1"/>
    </location>
</feature>
<dbReference type="STRING" id="765257.A0A0C9YNS4"/>
<accession>A0A0C9YNS4</accession>
<dbReference type="OrthoDB" id="3269417at2759"/>
<proteinExistence type="predicted"/>
<organism evidence="2 3">
    <name type="scientific">Pisolithus microcarpus 441</name>
    <dbReference type="NCBI Taxonomy" id="765257"/>
    <lineage>
        <taxon>Eukaryota</taxon>
        <taxon>Fungi</taxon>
        <taxon>Dikarya</taxon>
        <taxon>Basidiomycota</taxon>
        <taxon>Agaricomycotina</taxon>
        <taxon>Agaricomycetes</taxon>
        <taxon>Agaricomycetidae</taxon>
        <taxon>Boletales</taxon>
        <taxon>Sclerodermatineae</taxon>
        <taxon>Pisolithaceae</taxon>
        <taxon>Pisolithus</taxon>
    </lineage>
</organism>
<gene>
    <name evidence="2" type="ORF">PISMIDRAFT_121797</name>
</gene>
<evidence type="ECO:0000256" key="1">
    <source>
        <dbReference type="SAM" id="MobiDB-lite"/>
    </source>
</evidence>
<protein>
    <submittedName>
        <fullName evidence="2">Uncharacterized protein</fullName>
    </submittedName>
</protein>
<keyword evidence="3" id="KW-1185">Reference proteome</keyword>
<dbReference type="HOGENOM" id="CLU_101491_0_0_1"/>
<dbReference type="EMBL" id="KN834136">
    <property type="protein sequence ID" value="KIK11947.1"/>
    <property type="molecule type" value="Genomic_DNA"/>
</dbReference>
<evidence type="ECO:0000313" key="3">
    <source>
        <dbReference type="Proteomes" id="UP000054018"/>
    </source>
</evidence>
<reference evidence="3" key="2">
    <citation type="submission" date="2015-01" db="EMBL/GenBank/DDBJ databases">
        <title>Evolutionary Origins and Diversification of the Mycorrhizal Mutualists.</title>
        <authorList>
            <consortium name="DOE Joint Genome Institute"/>
            <consortium name="Mycorrhizal Genomics Consortium"/>
            <person name="Kohler A."/>
            <person name="Kuo A."/>
            <person name="Nagy L.G."/>
            <person name="Floudas D."/>
            <person name="Copeland A."/>
            <person name="Barry K.W."/>
            <person name="Cichocki N."/>
            <person name="Veneault-Fourrey C."/>
            <person name="LaButti K."/>
            <person name="Lindquist E.A."/>
            <person name="Lipzen A."/>
            <person name="Lundell T."/>
            <person name="Morin E."/>
            <person name="Murat C."/>
            <person name="Riley R."/>
            <person name="Ohm R."/>
            <person name="Sun H."/>
            <person name="Tunlid A."/>
            <person name="Henrissat B."/>
            <person name="Grigoriev I.V."/>
            <person name="Hibbett D.S."/>
            <person name="Martin F."/>
        </authorList>
    </citation>
    <scope>NUCLEOTIDE SEQUENCE [LARGE SCALE GENOMIC DNA]</scope>
    <source>
        <strain evidence="3">441</strain>
    </source>
</reference>
<feature type="region of interest" description="Disordered" evidence="1">
    <location>
        <begin position="104"/>
        <end position="126"/>
    </location>
</feature>
<reference evidence="2 3" key="1">
    <citation type="submission" date="2014-04" db="EMBL/GenBank/DDBJ databases">
        <authorList>
            <consortium name="DOE Joint Genome Institute"/>
            <person name="Kuo A."/>
            <person name="Kohler A."/>
            <person name="Costa M.D."/>
            <person name="Nagy L.G."/>
            <person name="Floudas D."/>
            <person name="Copeland A."/>
            <person name="Barry K.W."/>
            <person name="Cichocki N."/>
            <person name="Veneault-Fourrey C."/>
            <person name="LaButti K."/>
            <person name="Lindquist E.A."/>
            <person name="Lipzen A."/>
            <person name="Lundell T."/>
            <person name="Morin E."/>
            <person name="Murat C."/>
            <person name="Sun H."/>
            <person name="Tunlid A."/>
            <person name="Henrissat B."/>
            <person name="Grigoriev I.V."/>
            <person name="Hibbett D.S."/>
            <person name="Martin F."/>
            <person name="Nordberg H.P."/>
            <person name="Cantor M.N."/>
            <person name="Hua S.X."/>
        </authorList>
    </citation>
    <scope>NUCLEOTIDE SEQUENCE [LARGE SCALE GENOMIC DNA]</scope>
    <source>
        <strain evidence="2 3">441</strain>
    </source>
</reference>
<dbReference type="Proteomes" id="UP000054018">
    <property type="component" value="Unassembled WGS sequence"/>
</dbReference>
<evidence type="ECO:0000313" key="2">
    <source>
        <dbReference type="EMBL" id="KIK11947.1"/>
    </source>
</evidence>
<name>A0A0C9YNS4_9AGAM</name>
<sequence length="170" mass="19435">FNRGSIRCFPADVAEMKQKTAQHFECMLQCAIPVFDSLFPDEHDASIRVLLFRLAEWHALAKLRLHTEDSLKLLEQSLRMLTAQLRHFAEVTCAAFQTKELPSEAAARRRQQKRPQTNNQSGGPRPKVFNMLTYKIHALGDYVQTIKLFGTTDSYTTQIVSDFHNGTLLL</sequence>